<evidence type="ECO:0000313" key="7">
    <source>
        <dbReference type="EMBL" id="GFE55813.1"/>
    </source>
</evidence>
<dbReference type="GO" id="GO:0012505">
    <property type="term" value="C:endomembrane system"/>
    <property type="evidence" value="ECO:0007669"/>
    <property type="project" value="UniProtKB-SubCell"/>
</dbReference>
<comment type="caution">
    <text evidence="7">The sequence shown here is derived from an EMBL/GenBank/DDBJ whole genome shotgun (WGS) entry which is preliminary data.</text>
</comment>
<sequence length="673" mass="76367">MAAQPVRGLVKFITELNGCSSGRELDYRVREEISKIRSRFDEHGLSGYDKRKCIFKLLYIHMLGHDVDIGYMECVQLMASTSYQEKNAGYMGYEILLRNLADVRRLAINTTMEDLHNRNEHIQALALNHIANSSCLELRDCLFDEIIQLLILHPFESPMLRKKLYMCVLQFLRLDSTAFPLHDWKRKMFDLLSRETDFGCLMALVNLLLEFVHLQRDGWDHCMPLVIEALMRLQPGSAAAETYYSLSSPWLLQKLLKVLALIEPSRDARYVQTLVHVLDRLVDQIRSLDMSPHGHVSENGEQQDARMVWLLRISIAMETVRVIVNWLPYIPTFCIDPVMDLVSRLLSSRSSHVCIIAVEMAEYMLSNKTLVTALKVKLPQFLRLFASNDPTVKCRTAFVVSQLCDRDNWGSVLPDLLSVLRNSVIPTQRVVAPMILDAVMRCVPPGPLFVDFVFKIVQFTHDYSCVDSVPQILHGKSAKFSEIVASKCVTVLNDCPVNDALMHICASMLGDYGHLVDSTFSLREQFSLLQRYYLICQPSTRAVILVTMAKFAARDNSLRPRVERFLELQSSNEDEHVQSTACELLRLMLIGTPLFDHVVVGRRDKHGLAHPLESSKSDYIDFVGIEEPHRIEDYRSQFSSQSSSSTSFSSLSSSSSTSTITSSESTSSYSSGV</sequence>
<dbReference type="GO" id="GO:0016192">
    <property type="term" value="P:vesicle-mediated transport"/>
    <property type="evidence" value="ECO:0007669"/>
    <property type="project" value="InterPro"/>
</dbReference>
<dbReference type="Pfam" id="PF01602">
    <property type="entry name" value="Adaptin_N"/>
    <property type="match status" value="1"/>
</dbReference>
<dbReference type="InterPro" id="IPR050840">
    <property type="entry name" value="Adaptor_Complx_Large_Subunit"/>
</dbReference>
<evidence type="ECO:0000256" key="3">
    <source>
        <dbReference type="ARBA" id="ARBA00022927"/>
    </source>
</evidence>
<dbReference type="InterPro" id="IPR002553">
    <property type="entry name" value="Clathrin/coatomer_adapt-like_N"/>
</dbReference>
<dbReference type="GO" id="GO:0030117">
    <property type="term" value="C:membrane coat"/>
    <property type="evidence" value="ECO:0007669"/>
    <property type="project" value="InterPro"/>
</dbReference>
<dbReference type="InterPro" id="IPR011989">
    <property type="entry name" value="ARM-like"/>
</dbReference>
<feature type="compositionally biased region" description="Low complexity" evidence="5">
    <location>
        <begin position="636"/>
        <end position="673"/>
    </location>
</feature>
<gene>
    <name evidence="7" type="ORF">BaOVIS_032170</name>
</gene>
<name>A0A9W5WWB4_BABOV</name>
<dbReference type="PANTHER" id="PTHR22780">
    <property type="entry name" value="ADAPTIN, ALPHA/GAMMA/EPSILON"/>
    <property type="match status" value="1"/>
</dbReference>
<feature type="region of interest" description="Disordered" evidence="5">
    <location>
        <begin position="634"/>
        <end position="673"/>
    </location>
</feature>
<dbReference type="SUPFAM" id="SSF48371">
    <property type="entry name" value="ARM repeat"/>
    <property type="match status" value="1"/>
</dbReference>
<protein>
    <submittedName>
        <fullName evidence="7">Alpha adaptin</fullName>
    </submittedName>
</protein>
<evidence type="ECO:0000256" key="4">
    <source>
        <dbReference type="ARBA" id="ARBA00023136"/>
    </source>
</evidence>
<comment type="subcellular location">
    <subcellularLocation>
        <location evidence="1">Endomembrane system</location>
    </subcellularLocation>
</comment>
<dbReference type="GO" id="GO:0006886">
    <property type="term" value="P:intracellular protein transport"/>
    <property type="evidence" value="ECO:0007669"/>
    <property type="project" value="InterPro"/>
</dbReference>
<keyword evidence="8" id="KW-1185">Reference proteome</keyword>
<dbReference type="Gene3D" id="1.25.10.10">
    <property type="entry name" value="Leucine-rich Repeat Variant"/>
    <property type="match status" value="1"/>
</dbReference>
<organism evidence="7 8">
    <name type="scientific">Babesia ovis</name>
    <dbReference type="NCBI Taxonomy" id="5869"/>
    <lineage>
        <taxon>Eukaryota</taxon>
        <taxon>Sar</taxon>
        <taxon>Alveolata</taxon>
        <taxon>Apicomplexa</taxon>
        <taxon>Aconoidasida</taxon>
        <taxon>Piroplasmida</taxon>
        <taxon>Babesiidae</taxon>
        <taxon>Babesia</taxon>
    </lineage>
</organism>
<proteinExistence type="predicted"/>
<dbReference type="AlphaFoldDB" id="A0A9W5WWB4"/>
<reference evidence="7" key="1">
    <citation type="submission" date="2019-12" db="EMBL/GenBank/DDBJ databases">
        <title>Genome sequence of Babesia ovis.</title>
        <authorList>
            <person name="Yamagishi J."/>
            <person name="Sevinc F."/>
            <person name="Xuan X."/>
        </authorList>
    </citation>
    <scope>NUCLEOTIDE SEQUENCE</scope>
    <source>
        <strain evidence="7">Selcuk</strain>
    </source>
</reference>
<dbReference type="OrthoDB" id="413467at2759"/>
<dbReference type="InterPro" id="IPR016024">
    <property type="entry name" value="ARM-type_fold"/>
</dbReference>
<keyword evidence="3" id="KW-0653">Protein transport</keyword>
<keyword evidence="4" id="KW-0472">Membrane</keyword>
<evidence type="ECO:0000259" key="6">
    <source>
        <dbReference type="Pfam" id="PF01602"/>
    </source>
</evidence>
<dbReference type="EMBL" id="BLIY01000024">
    <property type="protein sequence ID" value="GFE55813.1"/>
    <property type="molecule type" value="Genomic_DNA"/>
</dbReference>
<keyword evidence="2" id="KW-0813">Transport</keyword>
<evidence type="ECO:0000256" key="5">
    <source>
        <dbReference type="SAM" id="MobiDB-lite"/>
    </source>
</evidence>
<evidence type="ECO:0000256" key="1">
    <source>
        <dbReference type="ARBA" id="ARBA00004308"/>
    </source>
</evidence>
<evidence type="ECO:0000313" key="8">
    <source>
        <dbReference type="Proteomes" id="UP001057455"/>
    </source>
</evidence>
<evidence type="ECO:0000256" key="2">
    <source>
        <dbReference type="ARBA" id="ARBA00022448"/>
    </source>
</evidence>
<accession>A0A9W5WWB4</accession>
<feature type="domain" description="Clathrin/coatomer adaptor adaptin-like N-terminal" evidence="6">
    <location>
        <begin position="28"/>
        <end position="588"/>
    </location>
</feature>
<dbReference type="Proteomes" id="UP001057455">
    <property type="component" value="Unassembled WGS sequence"/>
</dbReference>